<dbReference type="PANTHER" id="PTHR24056">
    <property type="entry name" value="CELL DIVISION PROTEIN KINASE"/>
    <property type="match status" value="1"/>
</dbReference>
<feature type="compositionally biased region" description="Acidic residues" evidence="9">
    <location>
        <begin position="285"/>
        <end position="297"/>
    </location>
</feature>
<keyword evidence="6" id="KW-0067">ATP-binding</keyword>
<comment type="catalytic activity">
    <reaction evidence="7">
        <text>L-threonyl-[protein] + ATP = O-phospho-L-threonyl-[protein] + ADP + H(+)</text>
        <dbReference type="Rhea" id="RHEA:46608"/>
        <dbReference type="Rhea" id="RHEA-COMP:11060"/>
        <dbReference type="Rhea" id="RHEA-COMP:11605"/>
        <dbReference type="ChEBI" id="CHEBI:15378"/>
        <dbReference type="ChEBI" id="CHEBI:30013"/>
        <dbReference type="ChEBI" id="CHEBI:30616"/>
        <dbReference type="ChEBI" id="CHEBI:61977"/>
        <dbReference type="ChEBI" id="CHEBI:456216"/>
        <dbReference type="EC" id="2.7.11.22"/>
    </reaction>
</comment>
<keyword evidence="12" id="KW-1185">Reference proteome</keyword>
<evidence type="ECO:0000313" key="12">
    <source>
        <dbReference type="Proteomes" id="UP000249723"/>
    </source>
</evidence>
<dbReference type="Proteomes" id="UP000249723">
    <property type="component" value="Unassembled WGS sequence"/>
</dbReference>
<dbReference type="EMBL" id="FMWP01000138">
    <property type="protein sequence ID" value="SDA03885.1"/>
    <property type="molecule type" value="Genomic_DNA"/>
</dbReference>
<feature type="region of interest" description="Disordered" evidence="9">
    <location>
        <begin position="277"/>
        <end position="329"/>
    </location>
</feature>
<evidence type="ECO:0000256" key="1">
    <source>
        <dbReference type="ARBA" id="ARBA00012425"/>
    </source>
</evidence>
<keyword evidence="5" id="KW-0418">Kinase</keyword>
<dbReference type="OrthoDB" id="413582at2759"/>
<dbReference type="PANTHER" id="PTHR24056:SF171">
    <property type="entry name" value="CYCLIN-DEPENDENT KINASE 20"/>
    <property type="match status" value="1"/>
</dbReference>
<organism evidence="11 12">
    <name type="scientific">Microbotryum saponariae</name>
    <dbReference type="NCBI Taxonomy" id="289078"/>
    <lineage>
        <taxon>Eukaryota</taxon>
        <taxon>Fungi</taxon>
        <taxon>Dikarya</taxon>
        <taxon>Basidiomycota</taxon>
        <taxon>Pucciniomycotina</taxon>
        <taxon>Microbotryomycetes</taxon>
        <taxon>Microbotryales</taxon>
        <taxon>Microbotryaceae</taxon>
        <taxon>Microbotryum</taxon>
    </lineage>
</organism>
<evidence type="ECO:0000256" key="7">
    <source>
        <dbReference type="ARBA" id="ARBA00047811"/>
    </source>
</evidence>
<proteinExistence type="predicted"/>
<dbReference type="Gene3D" id="1.10.510.10">
    <property type="entry name" value="Transferase(Phosphotransferase) domain 1"/>
    <property type="match status" value="1"/>
</dbReference>
<evidence type="ECO:0000256" key="6">
    <source>
        <dbReference type="ARBA" id="ARBA00022840"/>
    </source>
</evidence>
<dbReference type="InterPro" id="IPR050108">
    <property type="entry name" value="CDK"/>
</dbReference>
<dbReference type="GO" id="GO:0005524">
    <property type="term" value="F:ATP binding"/>
    <property type="evidence" value="ECO:0007669"/>
    <property type="project" value="UniProtKB-KW"/>
</dbReference>
<dbReference type="STRING" id="289078.A0A2X0L8C3"/>
<name>A0A2X0L8C3_9BASI</name>
<dbReference type="GO" id="GO:0005634">
    <property type="term" value="C:nucleus"/>
    <property type="evidence" value="ECO:0007669"/>
    <property type="project" value="TreeGrafter"/>
</dbReference>
<dbReference type="AlphaFoldDB" id="A0A2X0L8C3"/>
<evidence type="ECO:0000256" key="2">
    <source>
        <dbReference type="ARBA" id="ARBA00022527"/>
    </source>
</evidence>
<keyword evidence="2" id="KW-0723">Serine/threonine-protein kinase</keyword>
<evidence type="ECO:0000256" key="3">
    <source>
        <dbReference type="ARBA" id="ARBA00022679"/>
    </source>
</evidence>
<dbReference type="GO" id="GO:0004693">
    <property type="term" value="F:cyclin-dependent protein serine/threonine kinase activity"/>
    <property type="evidence" value="ECO:0007669"/>
    <property type="project" value="UniProtKB-EC"/>
</dbReference>
<sequence length="451" mass="49752">MTLQVEDYNLDHSPTLHTGGTLQGSGVHVIGSSVAPLASGPASRHFVASLSQPLSAQIARDGAQDRIAIKVVSRLEAHKRRPHHIGSEISALASSPPHANVGHRNSLRSARVISEHLESLYTQVLTLLNAYASSTHYSILTPFYPYTLRALLDNSSFVPSSPSFLPLVLALSHQLVQALDHLHHTLNLAHRDLNPSNIAIASNGRLKLIDFGCCIPTACPSSASDPPVVDGPKGLEHDFGTLPYRAPELIFGSNAYDPKGLDRWMLGCTLAEFWTPFQDPTREPDSDDSDSDSDPDAQDGYWSSPPSPHSSRPSQNPAPRPPNRQRLFTLPSRNPTDFSLLASIFSTLGTPTLQTWPEARALPNFGYFVFQSHPVDLEWVSKRCTFLAELGEERRNRLEGLEKMLAGLVRISEGERWGVERCLKEGGWDTVETEGLIVRGELGRWLEEYWQ</sequence>
<evidence type="ECO:0000256" key="5">
    <source>
        <dbReference type="ARBA" id="ARBA00022777"/>
    </source>
</evidence>
<comment type="catalytic activity">
    <reaction evidence="8">
        <text>L-seryl-[protein] + ATP = O-phospho-L-seryl-[protein] + ADP + H(+)</text>
        <dbReference type="Rhea" id="RHEA:17989"/>
        <dbReference type="Rhea" id="RHEA-COMP:9863"/>
        <dbReference type="Rhea" id="RHEA-COMP:11604"/>
        <dbReference type="ChEBI" id="CHEBI:15378"/>
        <dbReference type="ChEBI" id="CHEBI:29999"/>
        <dbReference type="ChEBI" id="CHEBI:30616"/>
        <dbReference type="ChEBI" id="CHEBI:83421"/>
        <dbReference type="ChEBI" id="CHEBI:456216"/>
        <dbReference type="EC" id="2.7.11.22"/>
    </reaction>
</comment>
<dbReference type="EC" id="2.7.11.22" evidence="1"/>
<evidence type="ECO:0000256" key="9">
    <source>
        <dbReference type="SAM" id="MobiDB-lite"/>
    </source>
</evidence>
<keyword evidence="3" id="KW-0808">Transferase</keyword>
<protein>
    <recommendedName>
        <fullName evidence="1">cyclin-dependent kinase</fullName>
        <ecNumber evidence="1">2.7.11.22</ecNumber>
    </recommendedName>
</protein>
<accession>A0A2X0L8C3</accession>
<dbReference type="SUPFAM" id="SSF56112">
    <property type="entry name" value="Protein kinase-like (PK-like)"/>
    <property type="match status" value="1"/>
</dbReference>
<evidence type="ECO:0000259" key="10">
    <source>
        <dbReference type="PROSITE" id="PS50011"/>
    </source>
</evidence>
<dbReference type="InterPro" id="IPR011009">
    <property type="entry name" value="Kinase-like_dom_sf"/>
</dbReference>
<dbReference type="InterPro" id="IPR000719">
    <property type="entry name" value="Prot_kinase_dom"/>
</dbReference>
<keyword evidence="4" id="KW-0547">Nucleotide-binding</keyword>
<evidence type="ECO:0000256" key="4">
    <source>
        <dbReference type="ARBA" id="ARBA00022741"/>
    </source>
</evidence>
<dbReference type="PROSITE" id="PS50011">
    <property type="entry name" value="PROTEIN_KINASE_DOM"/>
    <property type="match status" value="1"/>
</dbReference>
<dbReference type="SMART" id="SM00220">
    <property type="entry name" value="S_TKc"/>
    <property type="match status" value="1"/>
</dbReference>
<feature type="domain" description="Protein kinase" evidence="10">
    <location>
        <begin position="31"/>
        <end position="353"/>
    </location>
</feature>
<gene>
    <name evidence="11" type="ORF">BZ3500_MVSOF-1268-A1-R1_CHR11-1G03284</name>
</gene>
<reference evidence="12" key="1">
    <citation type="submission" date="2016-10" db="EMBL/GenBank/DDBJ databases">
        <authorList>
            <person name="Jeantristanb JTB J.-T."/>
            <person name="Ricardo R."/>
        </authorList>
    </citation>
    <scope>NUCLEOTIDE SEQUENCE [LARGE SCALE GENOMIC DNA]</scope>
</reference>
<dbReference type="Pfam" id="PF00069">
    <property type="entry name" value="Pkinase"/>
    <property type="match status" value="1"/>
</dbReference>
<evidence type="ECO:0000256" key="8">
    <source>
        <dbReference type="ARBA" id="ARBA00048367"/>
    </source>
</evidence>
<evidence type="ECO:0000313" key="11">
    <source>
        <dbReference type="EMBL" id="SDA03885.1"/>
    </source>
</evidence>